<keyword evidence="2" id="KW-0812">Transmembrane</keyword>
<organism evidence="3 4">
    <name type="scientific">Microbacterium dauci</name>
    <dbReference type="NCBI Taxonomy" id="3048008"/>
    <lineage>
        <taxon>Bacteria</taxon>
        <taxon>Bacillati</taxon>
        <taxon>Actinomycetota</taxon>
        <taxon>Actinomycetes</taxon>
        <taxon>Micrococcales</taxon>
        <taxon>Microbacteriaceae</taxon>
        <taxon>Microbacterium</taxon>
    </lineage>
</organism>
<feature type="compositionally biased region" description="Basic and acidic residues" evidence="1">
    <location>
        <begin position="470"/>
        <end position="486"/>
    </location>
</feature>
<dbReference type="EMBL" id="JASJND010000007">
    <property type="protein sequence ID" value="MDJ1115347.1"/>
    <property type="molecule type" value="Genomic_DNA"/>
</dbReference>
<keyword evidence="2" id="KW-1133">Transmembrane helix</keyword>
<gene>
    <name evidence="3" type="ORF">QNI14_12900</name>
</gene>
<feature type="transmembrane region" description="Helical" evidence="2">
    <location>
        <begin position="266"/>
        <end position="284"/>
    </location>
</feature>
<protein>
    <recommendedName>
        <fullName evidence="5">Tape measure protein</fullName>
    </recommendedName>
</protein>
<reference evidence="3 4" key="1">
    <citation type="submission" date="2023-05" db="EMBL/GenBank/DDBJ databases">
        <title>Microbacterium dauci sp.nov., Isolated from Carrot Rhizosphere Soil.</title>
        <authorList>
            <person name="Xiao Z."/>
            <person name="Zheng J."/>
        </authorList>
    </citation>
    <scope>NUCLEOTIDE SEQUENCE [LARGE SCALE GENOMIC DNA]</scope>
    <source>
        <strain evidence="3 4">LX3-4</strain>
    </source>
</reference>
<comment type="caution">
    <text evidence="3">The sequence shown here is derived from an EMBL/GenBank/DDBJ whole genome shotgun (WGS) entry which is preliminary data.</text>
</comment>
<evidence type="ECO:0008006" key="5">
    <source>
        <dbReference type="Google" id="ProtNLM"/>
    </source>
</evidence>
<feature type="compositionally biased region" description="Polar residues" evidence="1">
    <location>
        <begin position="453"/>
        <end position="462"/>
    </location>
</feature>
<dbReference type="Proteomes" id="UP001321481">
    <property type="component" value="Unassembled WGS sequence"/>
</dbReference>
<keyword evidence="4" id="KW-1185">Reference proteome</keyword>
<evidence type="ECO:0000256" key="2">
    <source>
        <dbReference type="SAM" id="Phobius"/>
    </source>
</evidence>
<keyword evidence="2" id="KW-0472">Membrane</keyword>
<accession>A0ABT6ZGR3</accession>
<feature type="transmembrane region" description="Helical" evidence="2">
    <location>
        <begin position="316"/>
        <end position="336"/>
    </location>
</feature>
<evidence type="ECO:0000313" key="3">
    <source>
        <dbReference type="EMBL" id="MDJ1115347.1"/>
    </source>
</evidence>
<evidence type="ECO:0000313" key="4">
    <source>
        <dbReference type="Proteomes" id="UP001321481"/>
    </source>
</evidence>
<feature type="compositionally biased region" description="Gly residues" evidence="1">
    <location>
        <begin position="440"/>
        <end position="450"/>
    </location>
</feature>
<proteinExistence type="predicted"/>
<sequence length="498" mass="51004">MGNTAILAIRIIGDANGAVDAFGRVDGAAATMQQRVDNASRTAGIALAGLTTLAAVAGNSASELQQSAGAVDSVFGQYARSIHNNAEDAADAVGLSQAAYSNMAAILGAQLKNMGMSLSAAGDQTESLIGLGSDLAATFGGTTSDAVAALSSLLRGERDPIERYGVSIKAADIAARLAAQGQSDLTGEALRAAETQATLALLLEQTADAQGQFSRESDTAAGQAQRASAEWENASAALGEQLLPLMAEGAQLLAGLAGWMSENTELVTVLAGAIGVISVGIIALNGALKLYAAVQAAATAATWASNAAWLASPITWIILAIAAAIAIVIAIGVLIVENWDAIAAAGEEVWGNLVEWFARVQLGFELAVMFISAWWNGLVEDWNRGIDSFIGWIQDAIAWIARLANDVMPDWLKDLLGIDGNISVTTTDVPSDPTLPPPAGGAGAGDGGGTVIDNRSTTNLTVQGAIDSDGTARKVREVLDSHDRKTGRTPSGGGTQWR</sequence>
<feature type="transmembrane region" description="Helical" evidence="2">
    <location>
        <begin position="356"/>
        <end position="375"/>
    </location>
</feature>
<feature type="region of interest" description="Disordered" evidence="1">
    <location>
        <begin position="427"/>
        <end position="498"/>
    </location>
</feature>
<name>A0ABT6ZGR3_9MICO</name>
<evidence type="ECO:0000256" key="1">
    <source>
        <dbReference type="SAM" id="MobiDB-lite"/>
    </source>
</evidence>
<dbReference type="RefSeq" id="WP_283717024.1">
    <property type="nucleotide sequence ID" value="NZ_JASJND010000007.1"/>
</dbReference>